<dbReference type="InterPro" id="IPR020846">
    <property type="entry name" value="MFS_dom"/>
</dbReference>
<feature type="transmembrane region" description="Helical" evidence="5">
    <location>
        <begin position="90"/>
        <end position="108"/>
    </location>
</feature>
<feature type="transmembrane region" description="Helical" evidence="5">
    <location>
        <begin position="152"/>
        <end position="172"/>
    </location>
</feature>
<comment type="caution">
    <text evidence="7">The sequence shown here is derived from an EMBL/GenBank/DDBJ whole genome shotgun (WGS) entry which is preliminary data.</text>
</comment>
<feature type="transmembrane region" description="Helical" evidence="5">
    <location>
        <begin position="483"/>
        <end position="501"/>
    </location>
</feature>
<proteinExistence type="predicted"/>
<dbReference type="PANTHER" id="PTHR23501">
    <property type="entry name" value="MAJOR FACILITATOR SUPERFAMILY"/>
    <property type="match status" value="1"/>
</dbReference>
<keyword evidence="2 5" id="KW-0812">Transmembrane</keyword>
<keyword evidence="4 5" id="KW-0472">Membrane</keyword>
<evidence type="ECO:0000256" key="3">
    <source>
        <dbReference type="ARBA" id="ARBA00022989"/>
    </source>
</evidence>
<dbReference type="SUPFAM" id="SSF103473">
    <property type="entry name" value="MFS general substrate transporter"/>
    <property type="match status" value="1"/>
</dbReference>
<protein>
    <recommendedName>
        <fullName evidence="6">Major facilitator superfamily (MFS) profile domain-containing protein</fullName>
    </recommendedName>
</protein>
<sequence length="514" mass="53314">MTPMTVDDATAVRAVPMTHRQILRALSGLYVGIFVAILSSTVVTNALPTIVADLHAGQSVYTWVITATLLATTVSSPVWGKLADLVSKKLLIQVSLVVFTVGSVLSGLSSDPGMLIAARAVQGIGAGGLLALIQVIIATMIPPRELGRYSGYFGAVFAVGTSAGPLIGGLIVDTDWLGWRWCFFVGVPFAVVALIVLQKTLHLPIVRGSVKIDWAGAALLTAAASLLLIWVTLAGDRYAWVSWETAAMLGGTLLLSLAFVAVERRAKAPILPLWLFRTRTVVLSITAGLAIGVALYAATTYLSQYFQLAEGKSPTIAGFLALPLILSLALASTIAGRIISATGRWKPLLVGGAALIAVGLALLGLTQRDTPYWQLALGMGLLGLGLGITLQNLVLAVQNQVSPRELGAATSSVSFFRTLGGTLGVSALGAVLAGQVGHRIADGLIGLGIPATGTGGSLSRPADLPAPVRAVVEDAYGHVTGTLFLYTVPLGLVALVCILLIREVPLRTSNVVDG</sequence>
<evidence type="ECO:0000313" key="7">
    <source>
        <dbReference type="EMBL" id="GAA1560249.1"/>
    </source>
</evidence>
<name>A0ABN2CPV9_9ACTN</name>
<organism evidence="7 8">
    <name type="scientific">Kribbella lupini</name>
    <dbReference type="NCBI Taxonomy" id="291602"/>
    <lineage>
        <taxon>Bacteria</taxon>
        <taxon>Bacillati</taxon>
        <taxon>Actinomycetota</taxon>
        <taxon>Actinomycetes</taxon>
        <taxon>Propionibacteriales</taxon>
        <taxon>Kribbellaceae</taxon>
        <taxon>Kribbella</taxon>
    </lineage>
</organism>
<dbReference type="InterPro" id="IPR036259">
    <property type="entry name" value="MFS_trans_sf"/>
</dbReference>
<reference evidence="7 8" key="1">
    <citation type="journal article" date="2019" name="Int. J. Syst. Evol. Microbiol.">
        <title>The Global Catalogue of Microorganisms (GCM) 10K type strain sequencing project: providing services to taxonomists for standard genome sequencing and annotation.</title>
        <authorList>
            <consortium name="The Broad Institute Genomics Platform"/>
            <consortium name="The Broad Institute Genome Sequencing Center for Infectious Disease"/>
            <person name="Wu L."/>
            <person name="Ma J."/>
        </authorList>
    </citation>
    <scope>NUCLEOTIDE SEQUENCE [LARGE SCALE GENOMIC DNA]</scope>
    <source>
        <strain evidence="7 8">JCM 14303</strain>
    </source>
</reference>
<feature type="transmembrane region" description="Helical" evidence="5">
    <location>
        <begin position="217"/>
        <end position="234"/>
    </location>
</feature>
<evidence type="ECO:0000313" key="8">
    <source>
        <dbReference type="Proteomes" id="UP001500363"/>
    </source>
</evidence>
<dbReference type="Gene3D" id="1.20.1720.10">
    <property type="entry name" value="Multidrug resistance protein D"/>
    <property type="match status" value="1"/>
</dbReference>
<feature type="transmembrane region" description="Helical" evidence="5">
    <location>
        <begin position="316"/>
        <end position="336"/>
    </location>
</feature>
<feature type="transmembrane region" description="Helical" evidence="5">
    <location>
        <begin position="274"/>
        <end position="296"/>
    </location>
</feature>
<evidence type="ECO:0000259" key="6">
    <source>
        <dbReference type="PROSITE" id="PS50850"/>
    </source>
</evidence>
<feature type="transmembrane region" description="Helical" evidence="5">
    <location>
        <begin position="27"/>
        <end position="48"/>
    </location>
</feature>
<feature type="transmembrane region" description="Helical" evidence="5">
    <location>
        <begin position="240"/>
        <end position="262"/>
    </location>
</feature>
<dbReference type="Proteomes" id="UP001500363">
    <property type="component" value="Unassembled WGS sequence"/>
</dbReference>
<feature type="transmembrane region" description="Helical" evidence="5">
    <location>
        <begin position="372"/>
        <end position="395"/>
    </location>
</feature>
<dbReference type="CDD" id="cd17502">
    <property type="entry name" value="MFS_Azr1_MDR_like"/>
    <property type="match status" value="1"/>
</dbReference>
<feature type="transmembrane region" description="Helical" evidence="5">
    <location>
        <begin position="120"/>
        <end position="140"/>
    </location>
</feature>
<dbReference type="PRINTS" id="PR01036">
    <property type="entry name" value="TCRTETB"/>
</dbReference>
<feature type="transmembrane region" description="Helical" evidence="5">
    <location>
        <begin position="348"/>
        <end position="366"/>
    </location>
</feature>
<keyword evidence="8" id="KW-1185">Reference proteome</keyword>
<comment type="subcellular location">
    <subcellularLocation>
        <location evidence="1">Cell membrane</location>
        <topology evidence="1">Multi-pass membrane protein</topology>
    </subcellularLocation>
</comment>
<evidence type="ECO:0000256" key="5">
    <source>
        <dbReference type="SAM" id="Phobius"/>
    </source>
</evidence>
<evidence type="ECO:0000256" key="1">
    <source>
        <dbReference type="ARBA" id="ARBA00004651"/>
    </source>
</evidence>
<evidence type="ECO:0000256" key="4">
    <source>
        <dbReference type="ARBA" id="ARBA00023136"/>
    </source>
</evidence>
<feature type="transmembrane region" description="Helical" evidence="5">
    <location>
        <begin position="178"/>
        <end position="197"/>
    </location>
</feature>
<dbReference type="PANTHER" id="PTHR23501:SF197">
    <property type="entry name" value="COMD"/>
    <property type="match status" value="1"/>
</dbReference>
<gene>
    <name evidence="7" type="ORF">GCM10009741_76770</name>
</gene>
<feature type="transmembrane region" description="Helical" evidence="5">
    <location>
        <begin position="60"/>
        <end position="78"/>
    </location>
</feature>
<keyword evidence="3 5" id="KW-1133">Transmembrane helix</keyword>
<dbReference type="PROSITE" id="PS50850">
    <property type="entry name" value="MFS"/>
    <property type="match status" value="1"/>
</dbReference>
<feature type="domain" description="Major facilitator superfamily (MFS) profile" evidence="6">
    <location>
        <begin position="25"/>
        <end position="505"/>
    </location>
</feature>
<dbReference type="Gene3D" id="1.20.1250.20">
    <property type="entry name" value="MFS general substrate transporter like domains"/>
    <property type="match status" value="1"/>
</dbReference>
<evidence type="ECO:0000256" key="2">
    <source>
        <dbReference type="ARBA" id="ARBA00022692"/>
    </source>
</evidence>
<dbReference type="EMBL" id="BAAANC010000005">
    <property type="protein sequence ID" value="GAA1560249.1"/>
    <property type="molecule type" value="Genomic_DNA"/>
</dbReference>
<dbReference type="Pfam" id="PF07690">
    <property type="entry name" value="MFS_1"/>
    <property type="match status" value="1"/>
</dbReference>
<dbReference type="InterPro" id="IPR011701">
    <property type="entry name" value="MFS"/>
</dbReference>
<accession>A0ABN2CPV9</accession>
<feature type="transmembrane region" description="Helical" evidence="5">
    <location>
        <begin position="415"/>
        <end position="434"/>
    </location>
</feature>